<dbReference type="EMBL" id="AZHW01000466">
    <property type="protein sequence ID" value="ETW99270.1"/>
    <property type="molecule type" value="Genomic_DNA"/>
</dbReference>
<dbReference type="InterPro" id="IPR043132">
    <property type="entry name" value="BCAT-like_C"/>
</dbReference>
<dbReference type="AlphaFoldDB" id="W4LNI5"/>
<proteinExistence type="inferred from homology"/>
<dbReference type="InterPro" id="IPR001544">
    <property type="entry name" value="Aminotrans_IV"/>
</dbReference>
<dbReference type="FunFam" id="3.20.10.10:FF:000002">
    <property type="entry name" value="D-alanine aminotransferase"/>
    <property type="match status" value="1"/>
</dbReference>
<evidence type="ECO:0000256" key="2">
    <source>
        <dbReference type="ARBA" id="ARBA00009320"/>
    </source>
</evidence>
<dbReference type="Proteomes" id="UP000019141">
    <property type="component" value="Unassembled WGS sequence"/>
</dbReference>
<dbReference type="HOGENOM" id="CLU_020844_3_1_7"/>
<evidence type="ECO:0000256" key="1">
    <source>
        <dbReference type="ARBA" id="ARBA00001933"/>
    </source>
</evidence>
<keyword evidence="3" id="KW-0663">Pyridoxal phosphate</keyword>
<comment type="cofactor">
    <cofactor evidence="1">
        <name>pyridoxal 5'-phosphate</name>
        <dbReference type="ChEBI" id="CHEBI:597326"/>
    </cofactor>
</comment>
<protein>
    <recommendedName>
        <fullName evidence="6">BCAT</fullName>
    </recommendedName>
</protein>
<dbReference type="PANTHER" id="PTHR42743">
    <property type="entry name" value="AMINO-ACID AMINOTRANSFERASE"/>
    <property type="match status" value="1"/>
</dbReference>
<evidence type="ECO:0008006" key="6">
    <source>
        <dbReference type="Google" id="ProtNLM"/>
    </source>
</evidence>
<dbReference type="GO" id="GO:0003824">
    <property type="term" value="F:catalytic activity"/>
    <property type="evidence" value="ECO:0007669"/>
    <property type="project" value="InterPro"/>
</dbReference>
<dbReference type="PANTHER" id="PTHR42743:SF4">
    <property type="entry name" value="BRANCHED-CHAIN-AMINO-ACID AMINOTRANSFERASE-RELATED"/>
    <property type="match status" value="1"/>
</dbReference>
<dbReference type="Pfam" id="PF01063">
    <property type="entry name" value="Aminotran_4"/>
    <property type="match status" value="1"/>
</dbReference>
<organism evidence="4 5">
    <name type="scientific">Entotheonella factor</name>
    <dbReference type="NCBI Taxonomy" id="1429438"/>
    <lineage>
        <taxon>Bacteria</taxon>
        <taxon>Pseudomonadati</taxon>
        <taxon>Nitrospinota/Tectimicrobiota group</taxon>
        <taxon>Candidatus Tectimicrobiota</taxon>
        <taxon>Candidatus Entotheonellia</taxon>
        <taxon>Candidatus Entotheonellales</taxon>
        <taxon>Candidatus Entotheonellaceae</taxon>
        <taxon>Candidatus Entotheonella</taxon>
    </lineage>
</organism>
<gene>
    <name evidence="4" type="ORF">ETSY1_15615</name>
</gene>
<accession>W4LNI5</accession>
<dbReference type="GO" id="GO:0046394">
    <property type="term" value="P:carboxylic acid biosynthetic process"/>
    <property type="evidence" value="ECO:0007669"/>
    <property type="project" value="UniProtKB-ARBA"/>
</dbReference>
<dbReference type="SUPFAM" id="SSF56752">
    <property type="entry name" value="D-aminoacid aminotransferase-like PLP-dependent enzymes"/>
    <property type="match status" value="1"/>
</dbReference>
<sequence length="312" mass="34955">MSEIEQAQYVWMDGELVPRADAKLPIGSAAVFYATNVFEGLRAYWNDEDEELYCFRAQAHFDRLRESMKMMRFSIPYSDEDLYDAVREVLQGNDSHQDVHMHIVACVLGGGQDATTPTSLYINPRYRGRMTAPGAGLACCVSNWARTSDNAIPIRLKCGANYQNARLALLQAKADGYDSPIFLTQRGKVAEGVGASLFLVRKGQLITPSTSNDILESITRTTLIEEIMPNVLGMNVIERDVDRTELYVADEIFFCGSGYEITPITSVDRLPVGDGQVGPITQRVFDTYLALVRGEDKRYPQWRTPTYHKVSV</sequence>
<dbReference type="PATRIC" id="fig|1429438.4.peg.3089"/>
<dbReference type="InterPro" id="IPR050571">
    <property type="entry name" value="Class-IV_PLP-Dep_Aminotrnsfr"/>
</dbReference>
<dbReference type="Gene3D" id="3.20.10.10">
    <property type="entry name" value="D-amino Acid Aminotransferase, subunit A, domain 2"/>
    <property type="match status" value="1"/>
</dbReference>
<reference evidence="4 5" key="1">
    <citation type="journal article" date="2014" name="Nature">
        <title>An environmental bacterial taxon with a large and distinct metabolic repertoire.</title>
        <authorList>
            <person name="Wilson M.C."/>
            <person name="Mori T."/>
            <person name="Ruckert C."/>
            <person name="Uria A.R."/>
            <person name="Helf M.J."/>
            <person name="Takada K."/>
            <person name="Gernert C."/>
            <person name="Steffens U.A."/>
            <person name="Heycke N."/>
            <person name="Schmitt S."/>
            <person name="Rinke C."/>
            <person name="Helfrich E.J."/>
            <person name="Brachmann A.O."/>
            <person name="Gurgui C."/>
            <person name="Wakimoto T."/>
            <person name="Kracht M."/>
            <person name="Crusemann M."/>
            <person name="Hentschel U."/>
            <person name="Abe I."/>
            <person name="Matsunaga S."/>
            <person name="Kalinowski J."/>
            <person name="Takeyama H."/>
            <person name="Piel J."/>
        </authorList>
    </citation>
    <scope>NUCLEOTIDE SEQUENCE [LARGE SCALE GENOMIC DNA]</scope>
    <source>
        <strain evidence="5">TSY1</strain>
    </source>
</reference>
<dbReference type="Gene3D" id="3.30.470.10">
    <property type="match status" value="1"/>
</dbReference>
<dbReference type="InterPro" id="IPR036038">
    <property type="entry name" value="Aminotransferase-like"/>
</dbReference>
<comment type="caution">
    <text evidence="4">The sequence shown here is derived from an EMBL/GenBank/DDBJ whole genome shotgun (WGS) entry which is preliminary data.</text>
</comment>
<evidence type="ECO:0000256" key="3">
    <source>
        <dbReference type="ARBA" id="ARBA00022898"/>
    </source>
</evidence>
<keyword evidence="5" id="KW-1185">Reference proteome</keyword>
<dbReference type="GO" id="GO:0008652">
    <property type="term" value="P:amino acid biosynthetic process"/>
    <property type="evidence" value="ECO:0007669"/>
    <property type="project" value="UniProtKB-ARBA"/>
</dbReference>
<evidence type="ECO:0000313" key="5">
    <source>
        <dbReference type="Proteomes" id="UP000019141"/>
    </source>
</evidence>
<comment type="similarity">
    <text evidence="2">Belongs to the class-IV pyridoxal-phosphate-dependent aminotransferase family.</text>
</comment>
<name>W4LNI5_ENTF1</name>
<dbReference type="InterPro" id="IPR043131">
    <property type="entry name" value="BCAT-like_N"/>
</dbReference>
<evidence type="ECO:0000313" key="4">
    <source>
        <dbReference type="EMBL" id="ETW99270.1"/>
    </source>
</evidence>